<gene>
    <name evidence="9" type="ORF">SAMN02745148_01366</name>
</gene>
<protein>
    <submittedName>
        <fullName evidence="9">OmpA-OmpF porin, OOP family</fullName>
    </submittedName>
</protein>
<dbReference type="InterPro" id="IPR036737">
    <property type="entry name" value="OmpA-like_sf"/>
</dbReference>
<evidence type="ECO:0000256" key="4">
    <source>
        <dbReference type="ARBA" id="ARBA00023237"/>
    </source>
</evidence>
<dbReference type="SUPFAM" id="SSF103647">
    <property type="entry name" value="TSP type-3 repeat"/>
    <property type="match status" value="1"/>
</dbReference>
<dbReference type="InterPro" id="IPR006690">
    <property type="entry name" value="OMPA-like_CS"/>
</dbReference>
<dbReference type="Pfam" id="PF00691">
    <property type="entry name" value="OmpA"/>
    <property type="match status" value="1"/>
</dbReference>
<dbReference type="PRINTS" id="PR01023">
    <property type="entry name" value="NAFLGMOTY"/>
</dbReference>
<dbReference type="AlphaFoldDB" id="A0A1M4X879"/>
<feature type="region of interest" description="Disordered" evidence="6">
    <location>
        <begin position="271"/>
        <end position="296"/>
    </location>
</feature>
<dbReference type="InterPro" id="IPR006664">
    <property type="entry name" value="OMP_bac"/>
</dbReference>
<dbReference type="PRINTS" id="PR01021">
    <property type="entry name" value="OMPADOMAIN"/>
</dbReference>
<dbReference type="Gene3D" id="3.30.1330.60">
    <property type="entry name" value="OmpA-like domain"/>
    <property type="match status" value="1"/>
</dbReference>
<proteinExistence type="predicted"/>
<comment type="subcellular location">
    <subcellularLocation>
        <location evidence="1">Cell outer membrane</location>
    </subcellularLocation>
</comment>
<dbReference type="PANTHER" id="PTHR30329">
    <property type="entry name" value="STATOR ELEMENT OF FLAGELLAR MOTOR COMPLEX"/>
    <property type="match status" value="1"/>
</dbReference>
<dbReference type="OrthoDB" id="9782229at2"/>
<evidence type="ECO:0000256" key="7">
    <source>
        <dbReference type="SAM" id="SignalP"/>
    </source>
</evidence>
<dbReference type="RefSeq" id="WP_072821082.1">
    <property type="nucleotide sequence ID" value="NZ_FQUJ01000005.1"/>
</dbReference>
<evidence type="ECO:0000313" key="9">
    <source>
        <dbReference type="EMBL" id="SHE89674.1"/>
    </source>
</evidence>
<evidence type="ECO:0000256" key="1">
    <source>
        <dbReference type="ARBA" id="ARBA00004442"/>
    </source>
</evidence>
<keyword evidence="4" id="KW-0998">Cell outer membrane</keyword>
<dbReference type="EMBL" id="FQUJ01000005">
    <property type="protein sequence ID" value="SHE89674.1"/>
    <property type="molecule type" value="Genomic_DNA"/>
</dbReference>
<organism evidence="9 10">
    <name type="scientific">Modicisalibacter ilicicola DSM 19980</name>
    <dbReference type="NCBI Taxonomy" id="1121942"/>
    <lineage>
        <taxon>Bacteria</taxon>
        <taxon>Pseudomonadati</taxon>
        <taxon>Pseudomonadota</taxon>
        <taxon>Gammaproteobacteria</taxon>
        <taxon>Oceanospirillales</taxon>
        <taxon>Halomonadaceae</taxon>
        <taxon>Modicisalibacter</taxon>
    </lineage>
</organism>
<keyword evidence="10" id="KW-1185">Reference proteome</keyword>
<feature type="compositionally biased region" description="Basic and acidic residues" evidence="6">
    <location>
        <begin position="280"/>
        <end position="296"/>
    </location>
</feature>
<dbReference type="InterPro" id="IPR050330">
    <property type="entry name" value="Bact_OuterMem_StrucFunc"/>
</dbReference>
<feature type="signal peptide" evidence="7">
    <location>
        <begin position="1"/>
        <end position="24"/>
    </location>
</feature>
<sequence length="296" mass="30246">MKKSTTGLLLGSALVVGLSGCASSGGQSSMSSDSGDKAWYQTPFVCGLAGGLIGGGIGYATSGESDEDDGAALGGVAGATAGALLCSDYSSRVGDSDGDGVPDDRDQCPGTPAGVAVDANGCPLDTDGDGVPDYKDECPGTPAGVEVNASGCPLDSDGDGVPDYMDQCPNTPAGAEVNALGCEDDVVLEDVNFEFDSAKLTANAEQILNGVADKLRGNENVRVRLEGHTDSVGSDAYNKDLSQRRANSVKEYLASRGIAESRMQAIGYGEEQPIATNETEAGRAKNRRVELGEWEQ</sequence>
<keyword evidence="3 5" id="KW-0472">Membrane</keyword>
<accession>A0A1M4X879</accession>
<reference evidence="9 10" key="1">
    <citation type="submission" date="2016-11" db="EMBL/GenBank/DDBJ databases">
        <authorList>
            <person name="Jaros S."/>
            <person name="Januszkiewicz K."/>
            <person name="Wedrychowicz H."/>
        </authorList>
    </citation>
    <scope>NUCLEOTIDE SEQUENCE [LARGE SCALE GENOMIC DNA]</scope>
    <source>
        <strain evidence="9 10">DSM 19980</strain>
    </source>
</reference>
<dbReference type="Gene3D" id="4.10.1080.10">
    <property type="entry name" value="TSP type-3 repeat"/>
    <property type="match status" value="1"/>
</dbReference>
<evidence type="ECO:0000256" key="3">
    <source>
        <dbReference type="ARBA" id="ARBA00023136"/>
    </source>
</evidence>
<dbReference type="CDD" id="cd07185">
    <property type="entry name" value="OmpA_C-like"/>
    <property type="match status" value="1"/>
</dbReference>
<evidence type="ECO:0000256" key="5">
    <source>
        <dbReference type="PROSITE-ProRule" id="PRU00473"/>
    </source>
</evidence>
<keyword evidence="2 7" id="KW-0732">Signal</keyword>
<feature type="chain" id="PRO_5012951368" evidence="7">
    <location>
        <begin position="25"/>
        <end position="296"/>
    </location>
</feature>
<dbReference type="InterPro" id="IPR006665">
    <property type="entry name" value="OmpA-like"/>
</dbReference>
<feature type="domain" description="OmpA-like" evidence="8">
    <location>
        <begin position="180"/>
        <end position="296"/>
    </location>
</feature>
<dbReference type="Pfam" id="PF02412">
    <property type="entry name" value="TSP_3"/>
    <property type="match status" value="3"/>
</dbReference>
<dbReference type="STRING" id="1121942.SAMN02745148_01366"/>
<dbReference type="Proteomes" id="UP000184346">
    <property type="component" value="Unassembled WGS sequence"/>
</dbReference>
<dbReference type="InterPro" id="IPR028974">
    <property type="entry name" value="TSP_type-3_rpt"/>
</dbReference>
<evidence type="ECO:0000259" key="8">
    <source>
        <dbReference type="PROSITE" id="PS51123"/>
    </source>
</evidence>
<dbReference type="GO" id="GO:0007155">
    <property type="term" value="P:cell adhesion"/>
    <property type="evidence" value="ECO:0007669"/>
    <property type="project" value="InterPro"/>
</dbReference>
<dbReference type="PROSITE" id="PS51257">
    <property type="entry name" value="PROKAR_LIPOPROTEIN"/>
    <property type="match status" value="1"/>
</dbReference>
<evidence type="ECO:0000313" key="10">
    <source>
        <dbReference type="Proteomes" id="UP000184346"/>
    </source>
</evidence>
<dbReference type="PROSITE" id="PS51123">
    <property type="entry name" value="OMPA_2"/>
    <property type="match status" value="1"/>
</dbReference>
<dbReference type="SUPFAM" id="SSF103088">
    <property type="entry name" value="OmpA-like"/>
    <property type="match status" value="1"/>
</dbReference>
<name>A0A1M4X879_9GAMM</name>
<dbReference type="GO" id="GO:0009279">
    <property type="term" value="C:cell outer membrane"/>
    <property type="evidence" value="ECO:0007669"/>
    <property type="project" value="UniProtKB-SubCell"/>
</dbReference>
<evidence type="ECO:0000256" key="6">
    <source>
        <dbReference type="SAM" id="MobiDB-lite"/>
    </source>
</evidence>
<dbReference type="PANTHER" id="PTHR30329:SF21">
    <property type="entry name" value="LIPOPROTEIN YIAD-RELATED"/>
    <property type="match status" value="1"/>
</dbReference>
<dbReference type="PROSITE" id="PS01068">
    <property type="entry name" value="OMPA_1"/>
    <property type="match status" value="1"/>
</dbReference>
<dbReference type="InterPro" id="IPR003367">
    <property type="entry name" value="Thrombospondin_3-like_rpt"/>
</dbReference>
<dbReference type="GO" id="GO:0005509">
    <property type="term" value="F:calcium ion binding"/>
    <property type="evidence" value="ECO:0007669"/>
    <property type="project" value="InterPro"/>
</dbReference>
<evidence type="ECO:0000256" key="2">
    <source>
        <dbReference type="ARBA" id="ARBA00022729"/>
    </source>
</evidence>